<evidence type="ECO:0000313" key="4">
    <source>
        <dbReference type="EMBL" id="CAB9526044.1"/>
    </source>
</evidence>
<evidence type="ECO:0000256" key="1">
    <source>
        <dbReference type="SAM" id="MobiDB-lite"/>
    </source>
</evidence>
<feature type="domain" description="FAS1" evidence="3">
    <location>
        <begin position="33"/>
        <end position="165"/>
    </location>
</feature>
<feature type="domain" description="FAS1" evidence="3">
    <location>
        <begin position="757"/>
        <end position="876"/>
    </location>
</feature>
<dbReference type="Gene3D" id="2.30.180.10">
    <property type="entry name" value="FAS1 domain"/>
    <property type="match status" value="10"/>
</dbReference>
<sequence length="1794" mass="189161">MMIGFRSLTVCLTLLLQVLQLVQVCHGQGSNGNLTIYELAQNDESLVTFTTVLELAGLNGGALNDSTAGPFTVLAPENEAFESVPGKYLEAAWKDYLIALLSYHVLIGPWPASALSENLTLPTAFTGKTVSITESDPLTFEDTGMIINGNFPASNGIVHVINAVLQPPTMALTLLEQAEMDPTLTRFVELVKRFDLTPTLSQEGPLTLLIPTNDAFAKIPDAILNQLDANALTQIMVYHVLPEIQFAYTLETGKPLVVTTLHGTSLSLNPNGVVGAASFVSTDTMASNGVWHTVDTLLLPVVTTAAPVAPTPAPAPTIFDVASGVNDLSDFVNAAVLADLDQPLSMPGPLTVWAPINAAFDAMPLKLYEPAWKLHLASVLSYHVVPLQSILTTDLSLAQQLPTVEGTDVLVTQVDPEVVLNGNAQVVTENAAAANGILHAIDNLLLPPWVMTTVSQIVTVNDDVSTLVELLSAHDMLGVLGMEGPYTLLAPVNAAFDKVPISVILDTLDYEGRVEVLSYHVIPQLVSSEQMINGATFMTLQGTEVRIMSATIRQSSEIRVNDASVIGPDVLANNGVIHYLDTVLIPVIETPEPTNPPTVTFAPTMTPSMAPTNETDMMMTIGEIVLANEDLTVLAAAINATGLYPALDATTSTLTLFAPTDAAFIKSGLNLTQFLLPDWEMHLISLLTYHVIIGQVLDSQLEEDMMAITLNGNSITVTEAGETASINNVTVEIANIMASNGIVHVLADGVLLPPSALYAIPERAAMIPTLTTFLEYLGETELDLSTGGPYTVFAPTNEFAENLEEVLMSEGVEALTRLLSHHVVTGMYLSGSLTPGLALPTLAGTTIQLNANNINSINNADILASNGVIHEAEFILTPPTVPTGPPVDAPTRLPTPLMSINQLLIGDPEYSILSAALNATGLDAAVDTDAAELTLFAPSDVAFQISGIDLEKYLQPEWESHLSSLLSYHVVVGTILSDSLEDGLAVPTLEGTNVTFVASGGGFNVNGAPIIDADQLASNGVVHGLAGVLLPPSASNSVVDLAAKSSELTILVSALNSTGLLLELAGPGPFTVFAPSNEAFIVADLPFSDQSIMRDALAYHVVDGIYTSEDLVPGMQLVTHEGSEIIISDFGAVNNAEIATSDNLANNGVLHVINAVLSPEYTLEPSLVDTDMPTGDMYDTLAPTTLPVSSPTAATSSPTEVPYPTSSMISIEQLQGLPEEGDCFAVERTFQDTSPNPDTGCITGQVNYQYDYSNDLDVTIDFTAACADPSANTCTMLVNYVKDDNVYAGECAACRVDSATQVTMVTCNNLGISIFENGPQTVEFVHEAIPDYELQFFKLADTESGCDMVYGSDSPSYMDTMVDSMAPSPSVTSIETMPLEETFSPSSFMSDQPGVLPTVLELVASEPSLVELSQLLKDSGVASTLTTKGPFTVFAPNQDGFDALPAFLVARLLRGETLVHALSYHVVAGTYLSSDLEDGMVLTTLQGGTITIGVDGDVVTVTDSSGNAVTVVVADDIGSNGVVHQLSGVLLPLLDDTTGPTGSPVSGAVTTAPSVTPSPAPVTSQPVPTAAPFGATQNLLEFATNLGATSDFVALLLDAADLSDVLTKPGPYTMLAPSNGAFSSLPDGYLAGLSEEDKVDLVSYHLIPGKYYLADLQRGVELLTLRGNANITFGIPPANLPLPAGFVPLLINNETIPTQGDFEVSNGIVHVVDSIMIPPSPKADYDMLSTSAPSDDSTASDRIGPWECDEYMLAYASDCCPPKLPGLASFCQDLFERSDDLAKSLFPSVSPTSA</sequence>
<feature type="domain" description="FAS1" evidence="3">
    <location>
        <begin position="618"/>
        <end position="750"/>
    </location>
</feature>
<feature type="domain" description="FAS1" evidence="3">
    <location>
        <begin position="897"/>
        <end position="1029"/>
    </location>
</feature>
<accession>A0A9N8EU52</accession>
<evidence type="ECO:0000313" key="5">
    <source>
        <dbReference type="Proteomes" id="UP001153069"/>
    </source>
</evidence>
<keyword evidence="2" id="KW-0732">Signal</keyword>
<name>A0A9N8EU52_9STRA</name>
<dbReference type="EMBL" id="CAICTM010001766">
    <property type="protein sequence ID" value="CAB9526044.1"/>
    <property type="molecule type" value="Genomic_DNA"/>
</dbReference>
<protein>
    <submittedName>
        <fullName evidence="4">Beta-induced protein ig-h3</fullName>
    </submittedName>
</protein>
<feature type="domain" description="FAS1" evidence="3">
    <location>
        <begin position="451"/>
        <end position="584"/>
    </location>
</feature>
<keyword evidence="5" id="KW-1185">Reference proteome</keyword>
<comment type="caution">
    <text evidence="4">The sequence shown here is derived from an EMBL/GenBank/DDBJ whole genome shotgun (WGS) entry which is preliminary data.</text>
</comment>
<dbReference type="PROSITE" id="PS50213">
    <property type="entry name" value="FAS1"/>
    <property type="match status" value="10"/>
</dbReference>
<feature type="signal peptide" evidence="2">
    <location>
        <begin position="1"/>
        <end position="27"/>
    </location>
</feature>
<dbReference type="InterPro" id="IPR050904">
    <property type="entry name" value="Adhesion/Biosynth-related"/>
</dbReference>
<evidence type="ECO:0000256" key="2">
    <source>
        <dbReference type="SAM" id="SignalP"/>
    </source>
</evidence>
<proteinExistence type="predicted"/>
<feature type="domain" description="FAS1" evidence="3">
    <location>
        <begin position="1576"/>
        <end position="1716"/>
    </location>
</feature>
<feature type="domain" description="FAS1" evidence="3">
    <location>
        <begin position="315"/>
        <end position="445"/>
    </location>
</feature>
<feature type="domain" description="FAS1" evidence="3">
    <location>
        <begin position="171"/>
        <end position="298"/>
    </location>
</feature>
<evidence type="ECO:0000259" key="3">
    <source>
        <dbReference type="PROSITE" id="PS50213"/>
    </source>
</evidence>
<organism evidence="4 5">
    <name type="scientific">Seminavis robusta</name>
    <dbReference type="NCBI Taxonomy" id="568900"/>
    <lineage>
        <taxon>Eukaryota</taxon>
        <taxon>Sar</taxon>
        <taxon>Stramenopiles</taxon>
        <taxon>Ochrophyta</taxon>
        <taxon>Bacillariophyta</taxon>
        <taxon>Bacillariophyceae</taxon>
        <taxon>Bacillariophycidae</taxon>
        <taxon>Naviculales</taxon>
        <taxon>Naviculaceae</taxon>
        <taxon>Seminavis</taxon>
    </lineage>
</organism>
<dbReference type="PANTHER" id="PTHR10900:SF77">
    <property type="entry name" value="FI19380P1"/>
    <property type="match status" value="1"/>
</dbReference>
<dbReference type="OrthoDB" id="286301at2759"/>
<dbReference type="SMART" id="SM00554">
    <property type="entry name" value="FAS1"/>
    <property type="match status" value="10"/>
</dbReference>
<feature type="domain" description="FAS1" evidence="3">
    <location>
        <begin position="1035"/>
        <end position="1157"/>
    </location>
</feature>
<feature type="region of interest" description="Disordered" evidence="1">
    <location>
        <begin position="1541"/>
        <end position="1566"/>
    </location>
</feature>
<dbReference type="Proteomes" id="UP001153069">
    <property type="component" value="Unassembled WGS sequence"/>
</dbReference>
<dbReference type="FunFam" id="2.30.180.10:FF:000032">
    <property type="entry name" value="Fasciclin domain-containing protein, putative"/>
    <property type="match status" value="2"/>
</dbReference>
<dbReference type="InterPro" id="IPR000782">
    <property type="entry name" value="FAS1_domain"/>
</dbReference>
<feature type="chain" id="PRO_5040339505" evidence="2">
    <location>
        <begin position="28"/>
        <end position="1794"/>
    </location>
</feature>
<reference evidence="4" key="1">
    <citation type="submission" date="2020-06" db="EMBL/GenBank/DDBJ databases">
        <authorList>
            <consortium name="Plant Systems Biology data submission"/>
        </authorList>
    </citation>
    <scope>NUCLEOTIDE SEQUENCE</scope>
    <source>
        <strain evidence="4">D6</strain>
    </source>
</reference>
<gene>
    <name evidence="4" type="ORF">SEMRO_1768_G296380.1</name>
</gene>
<dbReference type="PANTHER" id="PTHR10900">
    <property type="entry name" value="PERIOSTIN-RELATED"/>
    <property type="match status" value="1"/>
</dbReference>
<dbReference type="Pfam" id="PF02469">
    <property type="entry name" value="Fasciclin"/>
    <property type="match status" value="10"/>
</dbReference>
<dbReference type="SUPFAM" id="SSF82153">
    <property type="entry name" value="FAS1 domain"/>
    <property type="match status" value="10"/>
</dbReference>
<dbReference type="GO" id="GO:0005615">
    <property type="term" value="C:extracellular space"/>
    <property type="evidence" value="ECO:0007669"/>
    <property type="project" value="TreeGrafter"/>
</dbReference>
<feature type="domain" description="FAS1" evidence="3">
    <location>
        <begin position="1396"/>
        <end position="1530"/>
    </location>
</feature>
<dbReference type="InterPro" id="IPR036378">
    <property type="entry name" value="FAS1_dom_sf"/>
</dbReference>